<reference evidence="1" key="2">
    <citation type="submission" date="2020-11" db="EMBL/GenBank/DDBJ databases">
        <authorList>
            <person name="McCartney M.A."/>
            <person name="Auch B."/>
            <person name="Kono T."/>
            <person name="Mallez S."/>
            <person name="Becker A."/>
            <person name="Gohl D.M."/>
            <person name="Silverstein K.A.T."/>
            <person name="Koren S."/>
            <person name="Bechman K.B."/>
            <person name="Herman A."/>
            <person name="Abrahante J.E."/>
            <person name="Garbe J."/>
        </authorList>
    </citation>
    <scope>NUCLEOTIDE SEQUENCE</scope>
    <source>
        <strain evidence="1">Duluth1</strain>
        <tissue evidence="1">Whole animal</tissue>
    </source>
</reference>
<keyword evidence="2" id="KW-1185">Reference proteome</keyword>
<reference evidence="1" key="1">
    <citation type="journal article" date="2019" name="bioRxiv">
        <title>The Genome of the Zebra Mussel, Dreissena polymorpha: A Resource for Invasive Species Research.</title>
        <authorList>
            <person name="McCartney M.A."/>
            <person name="Auch B."/>
            <person name="Kono T."/>
            <person name="Mallez S."/>
            <person name="Zhang Y."/>
            <person name="Obille A."/>
            <person name="Becker A."/>
            <person name="Abrahante J.E."/>
            <person name="Garbe J."/>
            <person name="Badalamenti J.P."/>
            <person name="Herman A."/>
            <person name="Mangelson H."/>
            <person name="Liachko I."/>
            <person name="Sullivan S."/>
            <person name="Sone E.D."/>
            <person name="Koren S."/>
            <person name="Silverstein K.A.T."/>
            <person name="Beckman K.B."/>
            <person name="Gohl D.M."/>
        </authorList>
    </citation>
    <scope>NUCLEOTIDE SEQUENCE</scope>
    <source>
        <strain evidence="1">Duluth1</strain>
        <tissue evidence="1">Whole animal</tissue>
    </source>
</reference>
<dbReference type="Gene3D" id="3.40.50.150">
    <property type="entry name" value="Vaccinia Virus protein VP39"/>
    <property type="match status" value="1"/>
</dbReference>
<dbReference type="InterPro" id="IPR029063">
    <property type="entry name" value="SAM-dependent_MTases_sf"/>
</dbReference>
<name>A0A9D4C0L1_DREPO</name>
<evidence type="ECO:0000313" key="1">
    <source>
        <dbReference type="EMBL" id="KAH3714976.1"/>
    </source>
</evidence>
<accession>A0A9D4C0L1</accession>
<gene>
    <name evidence="1" type="ORF">DPMN_057679</name>
</gene>
<dbReference type="Proteomes" id="UP000828390">
    <property type="component" value="Unassembled WGS sequence"/>
</dbReference>
<dbReference type="Pfam" id="PF10294">
    <property type="entry name" value="Methyltransf_16"/>
    <property type="match status" value="1"/>
</dbReference>
<proteinExistence type="predicted"/>
<dbReference type="AlphaFoldDB" id="A0A9D4C0L1"/>
<evidence type="ECO:0000313" key="2">
    <source>
        <dbReference type="Proteomes" id="UP000828390"/>
    </source>
</evidence>
<sequence length="86" mass="9897">MTDLAEFVPLIEYNIDFNKTLFQMEASAKTLKWGEPTVDTPEYRNIDVVIVAYCIYYDEVGFIVLHKSIAMGETLFLIAYSRPLNP</sequence>
<dbReference type="InterPro" id="IPR019410">
    <property type="entry name" value="Methyltransf_16"/>
</dbReference>
<organism evidence="1 2">
    <name type="scientific">Dreissena polymorpha</name>
    <name type="common">Zebra mussel</name>
    <name type="synonym">Mytilus polymorpha</name>
    <dbReference type="NCBI Taxonomy" id="45954"/>
    <lineage>
        <taxon>Eukaryota</taxon>
        <taxon>Metazoa</taxon>
        <taxon>Spiralia</taxon>
        <taxon>Lophotrochozoa</taxon>
        <taxon>Mollusca</taxon>
        <taxon>Bivalvia</taxon>
        <taxon>Autobranchia</taxon>
        <taxon>Heteroconchia</taxon>
        <taxon>Euheterodonta</taxon>
        <taxon>Imparidentia</taxon>
        <taxon>Neoheterodontei</taxon>
        <taxon>Myida</taxon>
        <taxon>Dreissenoidea</taxon>
        <taxon>Dreissenidae</taxon>
        <taxon>Dreissena</taxon>
    </lineage>
</organism>
<comment type="caution">
    <text evidence="1">The sequence shown here is derived from an EMBL/GenBank/DDBJ whole genome shotgun (WGS) entry which is preliminary data.</text>
</comment>
<dbReference type="EMBL" id="JAIWYP010000013">
    <property type="protein sequence ID" value="KAH3714976.1"/>
    <property type="molecule type" value="Genomic_DNA"/>
</dbReference>
<protein>
    <submittedName>
        <fullName evidence="1">Uncharacterized protein</fullName>
    </submittedName>
</protein>